<evidence type="ECO:0000256" key="9">
    <source>
        <dbReference type="ARBA" id="ARBA00022909"/>
    </source>
</evidence>
<evidence type="ECO:0000256" key="2">
    <source>
        <dbReference type="ARBA" id="ARBA00005810"/>
    </source>
</evidence>
<keyword evidence="9" id="KW-0289">Folate biosynthesis</keyword>
<dbReference type="GO" id="GO:0046656">
    <property type="term" value="P:folic acid biosynthetic process"/>
    <property type="evidence" value="ECO:0007669"/>
    <property type="project" value="UniProtKB-KW"/>
</dbReference>
<keyword evidence="8" id="KW-0067">ATP-binding</keyword>
<evidence type="ECO:0000256" key="1">
    <source>
        <dbReference type="ARBA" id="ARBA00005051"/>
    </source>
</evidence>
<evidence type="ECO:0000313" key="15">
    <source>
        <dbReference type="Proteomes" id="UP000055136"/>
    </source>
</evidence>
<evidence type="ECO:0000259" key="13">
    <source>
        <dbReference type="PROSITE" id="PS00794"/>
    </source>
</evidence>
<dbReference type="CDD" id="cd00483">
    <property type="entry name" value="HPPK"/>
    <property type="match status" value="1"/>
</dbReference>
<dbReference type="GO" id="GO:0005524">
    <property type="term" value="F:ATP binding"/>
    <property type="evidence" value="ECO:0007669"/>
    <property type="project" value="UniProtKB-KW"/>
</dbReference>
<dbReference type="EMBL" id="CP013099">
    <property type="protein sequence ID" value="ALP52446.1"/>
    <property type="molecule type" value="Genomic_DNA"/>
</dbReference>
<dbReference type="STRING" id="1748243.Tel_04405"/>
<dbReference type="GO" id="GO:0016301">
    <property type="term" value="F:kinase activity"/>
    <property type="evidence" value="ECO:0007669"/>
    <property type="project" value="UniProtKB-KW"/>
</dbReference>
<accession>A0A0S2TBC6</accession>
<dbReference type="SUPFAM" id="SSF55083">
    <property type="entry name" value="6-hydroxymethyl-7,8-dihydropterin pyrophosphokinase, HPPK"/>
    <property type="match status" value="1"/>
</dbReference>
<dbReference type="InterPro" id="IPR035907">
    <property type="entry name" value="Hppk_sf"/>
</dbReference>
<evidence type="ECO:0000256" key="3">
    <source>
        <dbReference type="ARBA" id="ARBA00013253"/>
    </source>
</evidence>
<sequence length="169" mass="18591">MAAAVIAYIGLGSNLDDPVRQVQTALVELGEIQQSCLLKHSSLYRSAPMGRADQPDYINAVAAVETALAPHELLSQLQRLEARHQRVRRERWGARTLDLDLLLFGAAVIDSEQLCVPHPGLAARNFILIPLYEIAPDLILPDNRGLSELVQGCPRTGLQRLENVDQPLS</sequence>
<dbReference type="InterPro" id="IPR000550">
    <property type="entry name" value="Hppk"/>
</dbReference>
<feature type="domain" description="7,8-dihydro-6-hydroxymethylpterin-pyrophosphokinase" evidence="13">
    <location>
        <begin position="91"/>
        <end position="102"/>
    </location>
</feature>
<dbReference type="NCBIfam" id="TIGR01498">
    <property type="entry name" value="folK"/>
    <property type="match status" value="1"/>
</dbReference>
<dbReference type="PANTHER" id="PTHR43071:SF1">
    <property type="entry name" value="2-AMINO-4-HYDROXY-6-HYDROXYMETHYLDIHYDROPTERIDINE PYROPHOSPHOKINASE"/>
    <property type="match status" value="1"/>
</dbReference>
<evidence type="ECO:0000313" key="14">
    <source>
        <dbReference type="EMBL" id="ALP52446.1"/>
    </source>
</evidence>
<dbReference type="UniPathway" id="UPA00077">
    <property type="reaction ID" value="UER00155"/>
</dbReference>
<evidence type="ECO:0000256" key="7">
    <source>
        <dbReference type="ARBA" id="ARBA00022777"/>
    </source>
</evidence>
<evidence type="ECO:0000256" key="8">
    <source>
        <dbReference type="ARBA" id="ARBA00022840"/>
    </source>
</evidence>
<dbReference type="GO" id="GO:0003848">
    <property type="term" value="F:2-amino-4-hydroxy-6-hydroxymethyldihydropteridine diphosphokinase activity"/>
    <property type="evidence" value="ECO:0007669"/>
    <property type="project" value="UniProtKB-EC"/>
</dbReference>
<comment type="similarity">
    <text evidence="2">Belongs to the HPPK family.</text>
</comment>
<dbReference type="GO" id="GO:0046654">
    <property type="term" value="P:tetrahydrofolate biosynthetic process"/>
    <property type="evidence" value="ECO:0007669"/>
    <property type="project" value="UniProtKB-UniPathway"/>
</dbReference>
<organism evidence="14 15">
    <name type="scientific">Candidatus Tenderia electrophaga</name>
    <dbReference type="NCBI Taxonomy" id="1748243"/>
    <lineage>
        <taxon>Bacteria</taxon>
        <taxon>Pseudomonadati</taxon>
        <taxon>Pseudomonadota</taxon>
        <taxon>Gammaproteobacteria</taxon>
        <taxon>Candidatus Tenderiales</taxon>
        <taxon>Candidatus Tenderiaceae</taxon>
        <taxon>Candidatus Tenderia</taxon>
    </lineage>
</organism>
<keyword evidence="7" id="KW-0418">Kinase</keyword>
<dbReference type="PROSITE" id="PS00794">
    <property type="entry name" value="HPPK"/>
    <property type="match status" value="1"/>
</dbReference>
<dbReference type="PANTHER" id="PTHR43071">
    <property type="entry name" value="2-AMINO-4-HYDROXY-6-HYDROXYMETHYLDIHYDROPTERIDINE PYROPHOSPHOKINASE"/>
    <property type="match status" value="1"/>
</dbReference>
<comment type="pathway">
    <text evidence="1">Cofactor biosynthesis; tetrahydrofolate biosynthesis; 2-amino-4-hydroxy-6-hydroxymethyl-7,8-dihydropteridine diphosphate from 7,8-dihydroneopterin triphosphate: step 4/4.</text>
</comment>
<evidence type="ECO:0000256" key="11">
    <source>
        <dbReference type="ARBA" id="ARBA00029766"/>
    </source>
</evidence>
<evidence type="ECO:0000256" key="4">
    <source>
        <dbReference type="ARBA" id="ARBA00016218"/>
    </source>
</evidence>
<dbReference type="EC" id="2.7.6.3" evidence="3"/>
<keyword evidence="6" id="KW-0547">Nucleotide-binding</keyword>
<proteinExistence type="inferred from homology"/>
<evidence type="ECO:0000256" key="5">
    <source>
        <dbReference type="ARBA" id="ARBA00022679"/>
    </source>
</evidence>
<protein>
    <recommendedName>
        <fullName evidence="4">2-amino-4-hydroxy-6-hydroxymethyldihydropteridine pyrophosphokinase</fullName>
        <ecNumber evidence="3">2.7.6.3</ecNumber>
    </recommendedName>
    <alternativeName>
        <fullName evidence="11">6-hydroxymethyl-7,8-dihydropterin pyrophosphokinase</fullName>
    </alternativeName>
    <alternativeName>
        <fullName evidence="12">7,8-dihydro-6-hydroxymethylpterin-pyrophosphokinase</fullName>
    </alternativeName>
</protein>
<evidence type="ECO:0000256" key="6">
    <source>
        <dbReference type="ARBA" id="ARBA00022741"/>
    </source>
</evidence>
<evidence type="ECO:0000256" key="12">
    <source>
        <dbReference type="ARBA" id="ARBA00033413"/>
    </source>
</evidence>
<keyword evidence="15" id="KW-1185">Reference proteome</keyword>
<comment type="function">
    <text evidence="10">Catalyzes the transfer of pyrophosphate from adenosine triphosphate (ATP) to 6-hydroxymethyl-7,8-dihydropterin, an enzymatic step in folate biosynthesis pathway.</text>
</comment>
<gene>
    <name evidence="14" type="ORF">Tel_04405</name>
</gene>
<dbReference type="Pfam" id="PF01288">
    <property type="entry name" value="HPPK"/>
    <property type="match status" value="1"/>
</dbReference>
<reference evidence="14" key="1">
    <citation type="submission" date="2015-10" db="EMBL/GenBank/DDBJ databases">
        <title>Description of Candidatus Tenderia electrophaga gen. nov, sp. nov., an Uncultivated Electroautotroph from a Biocathode Enrichment.</title>
        <authorList>
            <person name="Eddie B.J."/>
            <person name="Malanoski A.P."/>
            <person name="Wang Z."/>
            <person name="Hall R.J."/>
            <person name="Oh S.D."/>
            <person name="Heiner C."/>
            <person name="Lin B."/>
            <person name="Strycharz-Glaven S.M."/>
        </authorList>
    </citation>
    <scope>NUCLEOTIDE SEQUENCE [LARGE SCALE GENOMIC DNA]</scope>
    <source>
        <strain evidence="14">NRL1</strain>
    </source>
</reference>
<dbReference type="Proteomes" id="UP000055136">
    <property type="component" value="Chromosome"/>
</dbReference>
<keyword evidence="5" id="KW-0808">Transferase</keyword>
<dbReference type="AlphaFoldDB" id="A0A0S2TBC6"/>
<evidence type="ECO:0000256" key="10">
    <source>
        <dbReference type="ARBA" id="ARBA00029409"/>
    </source>
</evidence>
<name>A0A0S2TBC6_9GAMM</name>
<dbReference type="Gene3D" id="3.30.70.560">
    <property type="entry name" value="7,8-Dihydro-6-hydroxymethylpterin-pyrophosphokinase HPPK"/>
    <property type="match status" value="1"/>
</dbReference>
<dbReference type="KEGG" id="tee:Tel_04405"/>